<evidence type="ECO:0000259" key="3">
    <source>
        <dbReference type="Pfam" id="PF09375"/>
    </source>
</evidence>
<dbReference type="Pfam" id="PF09375">
    <property type="entry name" value="Peptidase_M75"/>
    <property type="match status" value="2"/>
</dbReference>
<feature type="domain" description="Imelysin-like" evidence="3">
    <location>
        <begin position="279"/>
        <end position="394"/>
    </location>
</feature>
<comment type="caution">
    <text evidence="4">The sequence shown here is derived from an EMBL/GenBank/DDBJ whole genome shotgun (WGS) entry which is preliminary data.</text>
</comment>
<reference evidence="4" key="1">
    <citation type="journal article" date="2021" name="PeerJ">
        <title>Extensive microbial diversity within the chicken gut microbiome revealed by metagenomics and culture.</title>
        <authorList>
            <person name="Gilroy R."/>
            <person name="Ravi A."/>
            <person name="Getino M."/>
            <person name="Pursley I."/>
            <person name="Horton D.L."/>
            <person name="Alikhan N.F."/>
            <person name="Baker D."/>
            <person name="Gharbi K."/>
            <person name="Hall N."/>
            <person name="Watson M."/>
            <person name="Adriaenssens E.M."/>
            <person name="Foster-Nyarko E."/>
            <person name="Jarju S."/>
            <person name="Secka A."/>
            <person name="Antonio M."/>
            <person name="Oren A."/>
            <person name="Chaudhuri R.R."/>
            <person name="La Ragione R."/>
            <person name="Hildebrand F."/>
            <person name="Pallen M.J."/>
        </authorList>
    </citation>
    <scope>NUCLEOTIDE SEQUENCE</scope>
    <source>
        <strain evidence="4">G3-2149</strain>
    </source>
</reference>
<name>A0A9E2P1I6_9BACT</name>
<sequence length="405" mass="44145">MRTLKNLLLASVVGGATLGMSSCSENSENGNGGGGAGSQTIEATWSNYAGYTRVVSEVLERDAFSIYALWKGTNNLPADEVGRVEELEIPAMLADGYGNLFKKHQAGSTYPSAKVCLQTIIAASVDIATEVSEQKIAAPYNEKNVYGVESWYSFNSYTDYDDNIESIENAYLGGPEDNRDEATSLYAAVKAVNASLAEQVKSDIEASHQALKAAKEQGCFRDAVLAYANNNIKSPQVEQAITTIGTLSQSLDQLNGAVEAISETVADQVVTNYVDRTVIPTYTNLKNEAGKLVEAVSKYTQNPTQENLDAACQQWKQTRIPWERSEAFLFGPVADQQFDPHLDSWPLSQLNIKSILRGNFDWANEDGSSMGANTLGFHTLELLLFENGNPRQVKTFIKDGMVTIQ</sequence>
<evidence type="ECO:0000313" key="4">
    <source>
        <dbReference type="EMBL" id="MBU3854014.1"/>
    </source>
</evidence>
<protein>
    <recommendedName>
        <fullName evidence="3">Imelysin-like domain-containing protein</fullName>
    </recommendedName>
</protein>
<dbReference type="AlphaFoldDB" id="A0A9E2P1I6"/>
<dbReference type="PROSITE" id="PS51257">
    <property type="entry name" value="PROKAR_LIPOPROTEIN"/>
    <property type="match status" value="1"/>
</dbReference>
<dbReference type="InterPro" id="IPR018976">
    <property type="entry name" value="Imelysin-like"/>
</dbReference>
<gene>
    <name evidence="4" type="ORF">H9789_09440</name>
</gene>
<dbReference type="InterPro" id="IPR038352">
    <property type="entry name" value="Imelysin_sf"/>
</dbReference>
<dbReference type="Gene3D" id="1.20.1420.20">
    <property type="entry name" value="M75 peptidase, HXXE motif"/>
    <property type="match status" value="2"/>
</dbReference>
<evidence type="ECO:0000313" key="5">
    <source>
        <dbReference type="Proteomes" id="UP000823865"/>
    </source>
</evidence>
<evidence type="ECO:0000256" key="2">
    <source>
        <dbReference type="ARBA" id="ARBA00022729"/>
    </source>
</evidence>
<dbReference type="GO" id="GO:0030313">
    <property type="term" value="C:cell envelope"/>
    <property type="evidence" value="ECO:0007669"/>
    <property type="project" value="UniProtKB-SubCell"/>
</dbReference>
<organism evidence="4 5">
    <name type="scientific">Candidatus Paraprevotella stercoravium</name>
    <dbReference type="NCBI Taxonomy" id="2838725"/>
    <lineage>
        <taxon>Bacteria</taxon>
        <taxon>Pseudomonadati</taxon>
        <taxon>Bacteroidota</taxon>
        <taxon>Bacteroidia</taxon>
        <taxon>Bacteroidales</taxon>
        <taxon>Prevotellaceae</taxon>
        <taxon>Paraprevotella</taxon>
    </lineage>
</organism>
<proteinExistence type="predicted"/>
<feature type="domain" description="Imelysin-like" evidence="3">
    <location>
        <begin position="41"/>
        <end position="253"/>
    </location>
</feature>
<comment type="subcellular location">
    <subcellularLocation>
        <location evidence="1">Cell envelope</location>
    </subcellularLocation>
</comment>
<evidence type="ECO:0000256" key="1">
    <source>
        <dbReference type="ARBA" id="ARBA00004196"/>
    </source>
</evidence>
<dbReference type="Proteomes" id="UP000823865">
    <property type="component" value="Unassembled WGS sequence"/>
</dbReference>
<accession>A0A9E2P1I6</accession>
<keyword evidence="2" id="KW-0732">Signal</keyword>
<reference evidence="4" key="2">
    <citation type="submission" date="2021-04" db="EMBL/GenBank/DDBJ databases">
        <authorList>
            <person name="Gilroy R."/>
        </authorList>
    </citation>
    <scope>NUCLEOTIDE SEQUENCE</scope>
    <source>
        <strain evidence="4">G3-2149</strain>
    </source>
</reference>
<dbReference type="EMBL" id="JAHLFU010000197">
    <property type="protein sequence ID" value="MBU3854014.1"/>
    <property type="molecule type" value="Genomic_DNA"/>
</dbReference>